<dbReference type="STRING" id="446465.Bfae_30620"/>
<dbReference type="SUPFAM" id="SSF52540">
    <property type="entry name" value="P-loop containing nucleoside triphosphate hydrolases"/>
    <property type="match status" value="1"/>
</dbReference>
<dbReference type="GO" id="GO:0046677">
    <property type="term" value="P:response to antibiotic"/>
    <property type="evidence" value="ECO:0007669"/>
    <property type="project" value="UniProtKB-KW"/>
</dbReference>
<dbReference type="PATRIC" id="fig|446465.5.peg.3029"/>
<keyword evidence="2" id="KW-0813">Transport</keyword>
<dbReference type="InterPro" id="IPR003593">
    <property type="entry name" value="AAA+_ATPase"/>
</dbReference>
<keyword evidence="5" id="KW-0046">Antibiotic resistance</keyword>
<dbReference type="Pfam" id="PF00005">
    <property type="entry name" value="ABC_tran"/>
    <property type="match status" value="1"/>
</dbReference>
<evidence type="ECO:0000313" key="8">
    <source>
        <dbReference type="EMBL" id="ACU86823.1"/>
    </source>
</evidence>
<dbReference type="Proteomes" id="UP000001919">
    <property type="component" value="Chromosome"/>
</dbReference>
<reference evidence="8 9" key="1">
    <citation type="journal article" date="2009" name="Stand. Genomic Sci.">
        <title>Complete genome sequence of Brachybacterium faecium type strain (Schefferle 6-10).</title>
        <authorList>
            <person name="Lapidus A."/>
            <person name="Pukall R."/>
            <person name="Labuttii K."/>
            <person name="Copeland A."/>
            <person name="Del Rio T.G."/>
            <person name="Nolan M."/>
            <person name="Chen F."/>
            <person name="Lucas S."/>
            <person name="Tice H."/>
            <person name="Cheng J.F."/>
            <person name="Bruce D."/>
            <person name="Goodwin L."/>
            <person name="Pitluck S."/>
            <person name="Rohde M."/>
            <person name="Goker M."/>
            <person name="Pati A."/>
            <person name="Ivanova N."/>
            <person name="Mavrommatis K."/>
            <person name="Chen A."/>
            <person name="Palaniappan K."/>
            <person name="D'haeseleer P."/>
            <person name="Chain P."/>
            <person name="Bristow J."/>
            <person name="Eisen J.A."/>
            <person name="Markowitz V."/>
            <person name="Hugenholtz P."/>
            <person name="Kyrpides N.C."/>
            <person name="Klenk H.P."/>
        </authorList>
    </citation>
    <scope>NUCLEOTIDE SEQUENCE [LARGE SCALE GENOMIC DNA]</scope>
    <source>
        <strain evidence="9">ATCC 43885 / DSM 4810 / JCM 11609 / LMG 19847 / NBRC 14762 / NCIMB 9860 / 6-10</strain>
    </source>
</reference>
<evidence type="ECO:0000256" key="5">
    <source>
        <dbReference type="ARBA" id="ARBA00023251"/>
    </source>
</evidence>
<dbReference type="KEGG" id="bfa:Bfae_30620"/>
<dbReference type="InterPro" id="IPR050763">
    <property type="entry name" value="ABC_transporter_ATP-binding"/>
</dbReference>
<organism evidence="8 9">
    <name type="scientific">Brachybacterium faecium (strain ATCC 43885 / DSM 4810 / JCM 11609 / LMG 19847 / NBRC 14762 / NCIMB 9860 / 6-10)</name>
    <dbReference type="NCBI Taxonomy" id="446465"/>
    <lineage>
        <taxon>Bacteria</taxon>
        <taxon>Bacillati</taxon>
        <taxon>Actinomycetota</taxon>
        <taxon>Actinomycetes</taxon>
        <taxon>Micrococcales</taxon>
        <taxon>Dermabacteraceae</taxon>
        <taxon>Brachybacterium</taxon>
    </lineage>
</organism>
<dbReference type="EMBL" id="CP001643">
    <property type="protein sequence ID" value="ACU86823.1"/>
    <property type="molecule type" value="Genomic_DNA"/>
</dbReference>
<dbReference type="HOGENOM" id="CLU_000604_1_2_11"/>
<feature type="domain" description="ABC transporter" evidence="7">
    <location>
        <begin position="31"/>
        <end position="265"/>
    </location>
</feature>
<keyword evidence="9" id="KW-1185">Reference proteome</keyword>
<accession>C7MAT6</accession>
<keyword evidence="3" id="KW-0547">Nucleotide-binding</keyword>
<dbReference type="AlphaFoldDB" id="C7MAT6"/>
<dbReference type="eggNOG" id="COG1131">
    <property type="taxonomic scope" value="Bacteria"/>
</dbReference>
<dbReference type="OrthoDB" id="9804819at2"/>
<sequence>MTTPRPRAEGLLAAPPDRDSAPIGAQGAEVLRIAGLSRRFGKVLANDDISLRVRGGDVVALLGHNGAGKTTLVSQLVGLLRPHAGQIRVGGVDAVADPAAARLRVALQAQAHAPLDGLTPRAAIEIAARLRGASRQESRSSAAALAEELDIVQWMDRRALPDGAGISGGVRRLAAFAMAVAAPTPLLVLDEPTNDVDASRRRLLWQAVRRRADAGAGVLLVTHNVAEAERIVDELVILDHGRVVATGTPAGLRGAHGGDLRLELRGTAPGSPLGTVRGLGAPTVRQRSRRGHTDVLTISAQDASAAVAWAQALREVHAIEDYSLCPATLEDVYLAHTAPDPAGTDPSEETPHV</sequence>
<evidence type="ECO:0000256" key="1">
    <source>
        <dbReference type="ARBA" id="ARBA00004202"/>
    </source>
</evidence>
<dbReference type="Gene3D" id="3.40.50.300">
    <property type="entry name" value="P-loop containing nucleotide triphosphate hydrolases"/>
    <property type="match status" value="1"/>
</dbReference>
<dbReference type="PROSITE" id="PS50893">
    <property type="entry name" value="ABC_TRANSPORTER_2"/>
    <property type="match status" value="1"/>
</dbReference>
<evidence type="ECO:0000256" key="4">
    <source>
        <dbReference type="ARBA" id="ARBA00022840"/>
    </source>
</evidence>
<gene>
    <name evidence="8" type="ordered locus">Bfae_30620</name>
</gene>
<keyword evidence="4" id="KW-0067">ATP-binding</keyword>
<name>C7MAT6_BRAFD</name>
<dbReference type="InterPro" id="IPR003439">
    <property type="entry name" value="ABC_transporter-like_ATP-bd"/>
</dbReference>
<comment type="subcellular location">
    <subcellularLocation>
        <location evidence="1">Cell membrane</location>
        <topology evidence="1">Peripheral membrane protein</topology>
    </subcellularLocation>
</comment>
<dbReference type="PANTHER" id="PTHR42711:SF19">
    <property type="entry name" value="DOXORUBICIN RESISTANCE ATP-BINDING PROTEIN DRRA"/>
    <property type="match status" value="1"/>
</dbReference>
<dbReference type="GO" id="GO:0005524">
    <property type="term" value="F:ATP binding"/>
    <property type="evidence" value="ECO:0007669"/>
    <property type="project" value="UniProtKB-KW"/>
</dbReference>
<evidence type="ECO:0000256" key="3">
    <source>
        <dbReference type="ARBA" id="ARBA00022741"/>
    </source>
</evidence>
<evidence type="ECO:0000256" key="2">
    <source>
        <dbReference type="ARBA" id="ARBA00022448"/>
    </source>
</evidence>
<evidence type="ECO:0000313" key="9">
    <source>
        <dbReference type="Proteomes" id="UP000001919"/>
    </source>
</evidence>
<dbReference type="InterPro" id="IPR027417">
    <property type="entry name" value="P-loop_NTPase"/>
</dbReference>
<dbReference type="GO" id="GO:0016887">
    <property type="term" value="F:ATP hydrolysis activity"/>
    <property type="evidence" value="ECO:0007669"/>
    <property type="project" value="InterPro"/>
</dbReference>
<evidence type="ECO:0000259" key="7">
    <source>
        <dbReference type="PROSITE" id="PS50893"/>
    </source>
</evidence>
<feature type="region of interest" description="Disordered" evidence="6">
    <location>
        <begin position="1"/>
        <end position="21"/>
    </location>
</feature>
<dbReference type="SMART" id="SM00382">
    <property type="entry name" value="AAA"/>
    <property type="match status" value="1"/>
</dbReference>
<dbReference type="PANTHER" id="PTHR42711">
    <property type="entry name" value="ABC TRANSPORTER ATP-BINDING PROTEIN"/>
    <property type="match status" value="1"/>
</dbReference>
<evidence type="ECO:0000256" key="6">
    <source>
        <dbReference type="SAM" id="MobiDB-lite"/>
    </source>
</evidence>
<proteinExistence type="predicted"/>
<dbReference type="GO" id="GO:0005886">
    <property type="term" value="C:plasma membrane"/>
    <property type="evidence" value="ECO:0007669"/>
    <property type="project" value="UniProtKB-SubCell"/>
</dbReference>
<protein>
    <submittedName>
        <fullName evidence="8">ABC-type multidrug transport system, ATPase component</fullName>
    </submittedName>
</protein>